<dbReference type="AlphaFoldDB" id="A0A0N4ZLH1"/>
<dbReference type="Proteomes" id="UP000038045">
    <property type="component" value="Unplaced"/>
</dbReference>
<proteinExistence type="predicted"/>
<organism evidence="2 3">
    <name type="scientific">Parastrongyloides trichosuri</name>
    <name type="common">Possum-specific nematode worm</name>
    <dbReference type="NCBI Taxonomy" id="131310"/>
    <lineage>
        <taxon>Eukaryota</taxon>
        <taxon>Metazoa</taxon>
        <taxon>Ecdysozoa</taxon>
        <taxon>Nematoda</taxon>
        <taxon>Chromadorea</taxon>
        <taxon>Rhabditida</taxon>
        <taxon>Tylenchina</taxon>
        <taxon>Panagrolaimomorpha</taxon>
        <taxon>Strongyloidoidea</taxon>
        <taxon>Strongyloididae</taxon>
        <taxon>Parastrongyloides</taxon>
    </lineage>
</organism>
<evidence type="ECO:0000256" key="1">
    <source>
        <dbReference type="SAM" id="MobiDB-lite"/>
    </source>
</evidence>
<dbReference type="WBParaSite" id="PTRK_0000915300.1">
    <property type="protein sequence ID" value="PTRK_0000915300.1"/>
    <property type="gene ID" value="PTRK_0000915300"/>
</dbReference>
<feature type="compositionally biased region" description="Polar residues" evidence="1">
    <location>
        <begin position="37"/>
        <end position="51"/>
    </location>
</feature>
<reference evidence="3" key="1">
    <citation type="submission" date="2017-02" db="UniProtKB">
        <authorList>
            <consortium name="WormBaseParasite"/>
        </authorList>
    </citation>
    <scope>IDENTIFICATION</scope>
</reference>
<evidence type="ECO:0000313" key="2">
    <source>
        <dbReference type="Proteomes" id="UP000038045"/>
    </source>
</evidence>
<feature type="region of interest" description="Disordered" evidence="1">
    <location>
        <begin position="1"/>
        <end position="51"/>
    </location>
</feature>
<evidence type="ECO:0000313" key="3">
    <source>
        <dbReference type="WBParaSite" id="PTRK_0000915300.1"/>
    </source>
</evidence>
<keyword evidence="2" id="KW-1185">Reference proteome</keyword>
<accession>A0A0N4ZLH1</accession>
<feature type="compositionally biased region" description="Low complexity" evidence="1">
    <location>
        <begin position="16"/>
        <end position="35"/>
    </location>
</feature>
<protein>
    <submittedName>
        <fullName evidence="3">Transcriptional regulator</fullName>
    </submittedName>
</protein>
<name>A0A0N4ZLH1_PARTI</name>
<sequence>PGSPVVRRSQEDRQMAPGAKGSDDAGAAPGSLGAASRQLTGKEQTSSGEMT</sequence>